<dbReference type="InterPro" id="IPR016180">
    <property type="entry name" value="Ribosomal_uL16_dom"/>
</dbReference>
<dbReference type="InterPro" id="IPR020798">
    <property type="entry name" value="Ribosomal_uL16_CS"/>
</dbReference>
<dbReference type="PRINTS" id="PR00060">
    <property type="entry name" value="RIBOSOMALL16"/>
</dbReference>
<evidence type="ECO:0000256" key="1">
    <source>
        <dbReference type="ARBA" id="ARBA00008931"/>
    </source>
</evidence>
<name>A0A7C5PBE1_9BACT</name>
<dbReference type="GO" id="GO:0000049">
    <property type="term" value="F:tRNA binding"/>
    <property type="evidence" value="ECO:0007669"/>
    <property type="project" value="UniProtKB-KW"/>
</dbReference>
<evidence type="ECO:0000256" key="8">
    <source>
        <dbReference type="RuleBase" id="RU004413"/>
    </source>
</evidence>
<gene>
    <name evidence="7" type="primary">rplP</name>
    <name evidence="10" type="ORF">ENL70_03990</name>
</gene>
<dbReference type="Pfam" id="PF00252">
    <property type="entry name" value="Ribosomal_L16"/>
    <property type="match status" value="1"/>
</dbReference>
<keyword evidence="4 7" id="KW-0689">Ribosomal protein</keyword>
<keyword evidence="2 7" id="KW-0820">tRNA-binding</keyword>
<sequence>MMMPKRTKWRKPHLFFPRRVAKRGTKLLHGDYGLVALEGGFISANQIEAARRVLARSFKKVGKVWIRIFPQLAVTSKPEEVRMGGGKGSPETWMAVVDPGKIMFEVGGGVEPSIAREALKQAQYKLSIKTKIIEADKGGDNS</sequence>
<comment type="subunit">
    <text evidence="7 9">Part of the 50S ribosomal subunit.</text>
</comment>
<dbReference type="CDD" id="cd01433">
    <property type="entry name" value="Ribosomal_L16_L10e"/>
    <property type="match status" value="1"/>
</dbReference>
<organism evidence="10">
    <name type="scientific">Thermodesulfobium narugense</name>
    <dbReference type="NCBI Taxonomy" id="184064"/>
    <lineage>
        <taxon>Bacteria</taxon>
        <taxon>Pseudomonadati</taxon>
        <taxon>Thermodesulfobiota</taxon>
        <taxon>Thermodesulfobiia</taxon>
        <taxon>Thermodesulfobiales</taxon>
        <taxon>Thermodesulfobiaceae</taxon>
        <taxon>Thermodesulfobium</taxon>
    </lineage>
</organism>
<dbReference type="PROSITE" id="PS00586">
    <property type="entry name" value="RIBOSOMAL_L16_1"/>
    <property type="match status" value="1"/>
</dbReference>
<dbReference type="PROSITE" id="PS00701">
    <property type="entry name" value="RIBOSOMAL_L16_2"/>
    <property type="match status" value="1"/>
</dbReference>
<dbReference type="EMBL" id="DRUY01000133">
    <property type="protein sequence ID" value="HHI65689.1"/>
    <property type="molecule type" value="Genomic_DNA"/>
</dbReference>
<dbReference type="GO" id="GO:0003735">
    <property type="term" value="F:structural constituent of ribosome"/>
    <property type="evidence" value="ECO:0007669"/>
    <property type="project" value="InterPro"/>
</dbReference>
<dbReference type="FunFam" id="3.90.1170.10:FF:000001">
    <property type="entry name" value="50S ribosomal protein L16"/>
    <property type="match status" value="1"/>
</dbReference>
<dbReference type="SUPFAM" id="SSF54686">
    <property type="entry name" value="Ribosomal protein L16p/L10e"/>
    <property type="match status" value="1"/>
</dbReference>
<reference evidence="10" key="1">
    <citation type="journal article" date="2020" name="mSystems">
        <title>Genome- and Community-Level Interaction Insights into Carbon Utilization and Element Cycling Functions of Hydrothermarchaeota in Hydrothermal Sediment.</title>
        <authorList>
            <person name="Zhou Z."/>
            <person name="Liu Y."/>
            <person name="Xu W."/>
            <person name="Pan J."/>
            <person name="Luo Z.H."/>
            <person name="Li M."/>
        </authorList>
    </citation>
    <scope>NUCLEOTIDE SEQUENCE [LARGE SCALE GENOMIC DNA]</scope>
    <source>
        <strain evidence="10">SpSt-1019</strain>
    </source>
</reference>
<evidence type="ECO:0000256" key="5">
    <source>
        <dbReference type="ARBA" id="ARBA00023274"/>
    </source>
</evidence>
<dbReference type="InterPro" id="IPR036920">
    <property type="entry name" value="Ribosomal_uL16_sf"/>
</dbReference>
<dbReference type="NCBIfam" id="TIGR01164">
    <property type="entry name" value="rplP_bact"/>
    <property type="match status" value="1"/>
</dbReference>
<proteinExistence type="inferred from homology"/>
<keyword evidence="3 7" id="KW-0699">rRNA-binding</keyword>
<evidence type="ECO:0000256" key="4">
    <source>
        <dbReference type="ARBA" id="ARBA00022980"/>
    </source>
</evidence>
<evidence type="ECO:0000256" key="9">
    <source>
        <dbReference type="RuleBase" id="RU004414"/>
    </source>
</evidence>
<dbReference type="HAMAP" id="MF_01342">
    <property type="entry name" value="Ribosomal_uL16"/>
    <property type="match status" value="1"/>
</dbReference>
<evidence type="ECO:0000256" key="6">
    <source>
        <dbReference type="ARBA" id="ARBA00035198"/>
    </source>
</evidence>
<evidence type="ECO:0000256" key="3">
    <source>
        <dbReference type="ARBA" id="ARBA00022730"/>
    </source>
</evidence>
<dbReference type="GO" id="GO:0006412">
    <property type="term" value="P:translation"/>
    <property type="evidence" value="ECO:0007669"/>
    <property type="project" value="UniProtKB-UniRule"/>
</dbReference>
<dbReference type="PANTHER" id="PTHR12220">
    <property type="entry name" value="50S/60S RIBOSOMAL PROTEIN L16"/>
    <property type="match status" value="1"/>
</dbReference>
<dbReference type="GO" id="GO:0019843">
    <property type="term" value="F:rRNA binding"/>
    <property type="evidence" value="ECO:0007669"/>
    <property type="project" value="UniProtKB-UniRule"/>
</dbReference>
<evidence type="ECO:0000256" key="2">
    <source>
        <dbReference type="ARBA" id="ARBA00022555"/>
    </source>
</evidence>
<dbReference type="InterPro" id="IPR047873">
    <property type="entry name" value="Ribosomal_uL16"/>
</dbReference>
<keyword evidence="5 7" id="KW-0687">Ribonucleoprotein</keyword>
<comment type="caution">
    <text evidence="10">The sequence shown here is derived from an EMBL/GenBank/DDBJ whole genome shotgun (WGS) entry which is preliminary data.</text>
</comment>
<keyword evidence="7 9" id="KW-0694">RNA-binding</keyword>
<comment type="similarity">
    <text evidence="1 7 8">Belongs to the universal ribosomal protein uL16 family.</text>
</comment>
<dbReference type="GO" id="GO:0022625">
    <property type="term" value="C:cytosolic large ribosomal subunit"/>
    <property type="evidence" value="ECO:0007669"/>
    <property type="project" value="TreeGrafter"/>
</dbReference>
<dbReference type="AlphaFoldDB" id="A0A7C5PBE1"/>
<dbReference type="InterPro" id="IPR000114">
    <property type="entry name" value="Ribosomal_uL16_bact-type"/>
</dbReference>
<comment type="function">
    <text evidence="7 9">Binds 23S rRNA and is also seen to make contacts with the A and possibly P site tRNAs.</text>
</comment>
<evidence type="ECO:0000256" key="7">
    <source>
        <dbReference type="HAMAP-Rule" id="MF_01342"/>
    </source>
</evidence>
<evidence type="ECO:0000313" key="10">
    <source>
        <dbReference type="EMBL" id="HHI65689.1"/>
    </source>
</evidence>
<accession>A0A7C5PBE1</accession>
<dbReference type="Gene3D" id="3.90.1170.10">
    <property type="entry name" value="Ribosomal protein L10e/L16"/>
    <property type="match status" value="1"/>
</dbReference>
<dbReference type="PANTHER" id="PTHR12220:SF13">
    <property type="entry name" value="LARGE RIBOSOMAL SUBUNIT PROTEIN UL16M"/>
    <property type="match status" value="1"/>
</dbReference>
<protein>
    <recommendedName>
        <fullName evidence="6 7">Large ribosomal subunit protein uL16</fullName>
    </recommendedName>
</protein>